<keyword evidence="4" id="KW-0863">Zinc-finger</keyword>
<evidence type="ECO:0000256" key="1">
    <source>
        <dbReference type="ARBA" id="ARBA00022527"/>
    </source>
</evidence>
<keyword evidence="4" id="KW-0411">Iron-sulfur</keyword>
<dbReference type="GO" id="GO:0008622">
    <property type="term" value="C:epsilon DNA polymerase complex"/>
    <property type="evidence" value="ECO:0007669"/>
    <property type="project" value="InterPro"/>
</dbReference>
<dbReference type="InterPro" id="IPR043502">
    <property type="entry name" value="DNA/RNA_pol_sf"/>
</dbReference>
<dbReference type="SUPFAM" id="SSF56112">
    <property type="entry name" value="Protein kinase-like (PK-like)"/>
    <property type="match status" value="1"/>
</dbReference>
<dbReference type="GO" id="GO:0006297">
    <property type="term" value="P:nucleotide-excision repair, DNA gap filling"/>
    <property type="evidence" value="ECO:0007669"/>
    <property type="project" value="TreeGrafter"/>
</dbReference>
<dbReference type="AlphaFoldDB" id="A0AA36JNJ0"/>
<dbReference type="GO" id="GO:0000278">
    <property type="term" value="P:mitotic cell cycle"/>
    <property type="evidence" value="ECO:0007669"/>
    <property type="project" value="TreeGrafter"/>
</dbReference>
<reference evidence="8" key="1">
    <citation type="submission" date="2023-08" db="EMBL/GenBank/DDBJ databases">
        <authorList>
            <person name="Chen Y."/>
            <person name="Shah S."/>
            <person name="Dougan E. K."/>
            <person name="Thang M."/>
            <person name="Chan C."/>
        </authorList>
    </citation>
    <scope>NUCLEOTIDE SEQUENCE</scope>
</reference>
<comment type="subcellular location">
    <subcellularLocation>
        <location evidence="4">Nucleus</location>
    </subcellularLocation>
</comment>
<keyword evidence="4" id="KW-0408">Iron</keyword>
<keyword evidence="2 4" id="KW-0808">Transferase</keyword>
<dbReference type="Pfam" id="PF00226">
    <property type="entry name" value="DnaJ"/>
    <property type="match status" value="1"/>
</dbReference>
<comment type="function">
    <text evidence="4">DNA polymerase II participates in chromosomal DNA replication.</text>
</comment>
<evidence type="ECO:0000256" key="5">
    <source>
        <dbReference type="SAM" id="MobiDB-lite"/>
    </source>
</evidence>
<evidence type="ECO:0000259" key="6">
    <source>
        <dbReference type="PROSITE" id="PS50076"/>
    </source>
</evidence>
<dbReference type="EC" id="2.7.7.7" evidence="4"/>
<gene>
    <name evidence="8" type="ORF">EVOR1521_LOCUS30574</name>
</gene>
<keyword evidence="4" id="KW-0548">Nucleotidyltransferase</keyword>
<dbReference type="EMBL" id="CAUJNA010003771">
    <property type="protein sequence ID" value="CAJ1409488.1"/>
    <property type="molecule type" value="Genomic_DNA"/>
</dbReference>
<dbReference type="Gene3D" id="3.20.200.10">
    <property type="entry name" value="MHCK/EF2 kinase"/>
    <property type="match status" value="1"/>
</dbReference>
<keyword evidence="3" id="KW-0418">Kinase</keyword>
<evidence type="ECO:0000256" key="2">
    <source>
        <dbReference type="ARBA" id="ARBA00022679"/>
    </source>
</evidence>
<dbReference type="CDD" id="cd06257">
    <property type="entry name" value="DnaJ"/>
    <property type="match status" value="1"/>
</dbReference>
<feature type="domain" description="Alpha-type protein kinase" evidence="7">
    <location>
        <begin position="1"/>
        <end position="118"/>
    </location>
</feature>
<dbReference type="Proteomes" id="UP001178507">
    <property type="component" value="Unassembled WGS sequence"/>
</dbReference>
<evidence type="ECO:0000313" key="8">
    <source>
        <dbReference type="EMBL" id="CAJ1409488.1"/>
    </source>
</evidence>
<dbReference type="GO" id="GO:0008310">
    <property type="term" value="F:single-stranded DNA 3'-5' DNA exonuclease activity"/>
    <property type="evidence" value="ECO:0007669"/>
    <property type="project" value="TreeGrafter"/>
</dbReference>
<keyword evidence="4" id="KW-0238">DNA-binding</keyword>
<feature type="domain" description="J" evidence="6">
    <location>
        <begin position="760"/>
        <end position="827"/>
    </location>
</feature>
<dbReference type="GO" id="GO:0008270">
    <property type="term" value="F:zinc ion binding"/>
    <property type="evidence" value="ECO:0007669"/>
    <property type="project" value="UniProtKB-KW"/>
</dbReference>
<keyword evidence="4" id="KW-0239">DNA-directed DNA polymerase</keyword>
<dbReference type="GO" id="GO:0051539">
    <property type="term" value="F:4 iron, 4 sulfur cluster binding"/>
    <property type="evidence" value="ECO:0007669"/>
    <property type="project" value="UniProtKB-KW"/>
</dbReference>
<dbReference type="GO" id="GO:0003887">
    <property type="term" value="F:DNA-directed DNA polymerase activity"/>
    <property type="evidence" value="ECO:0007669"/>
    <property type="project" value="UniProtKB-KW"/>
</dbReference>
<keyword evidence="4" id="KW-0862">Zinc</keyword>
<evidence type="ECO:0000313" key="9">
    <source>
        <dbReference type="Proteomes" id="UP001178507"/>
    </source>
</evidence>
<dbReference type="PANTHER" id="PTHR10670">
    <property type="entry name" value="DNA POLYMERASE EPSILON CATALYTIC SUBUNIT A"/>
    <property type="match status" value="1"/>
</dbReference>
<evidence type="ECO:0000259" key="7">
    <source>
        <dbReference type="PROSITE" id="PS51158"/>
    </source>
</evidence>
<dbReference type="InterPro" id="IPR001623">
    <property type="entry name" value="DnaJ_domain"/>
</dbReference>
<dbReference type="PROSITE" id="PS50076">
    <property type="entry name" value="DNAJ_2"/>
    <property type="match status" value="1"/>
</dbReference>
<keyword evidence="4" id="KW-0235">DNA replication</keyword>
<dbReference type="GO" id="GO:0003677">
    <property type="term" value="F:DNA binding"/>
    <property type="evidence" value="ECO:0007669"/>
    <property type="project" value="UniProtKB-KW"/>
</dbReference>
<comment type="caution">
    <text evidence="8">The sequence shown here is derived from an EMBL/GenBank/DDBJ whole genome shotgun (WGS) entry which is preliminary data.</text>
</comment>
<keyword evidence="4" id="KW-0004">4Fe-4S</keyword>
<feature type="region of interest" description="Disordered" evidence="5">
    <location>
        <begin position="809"/>
        <end position="848"/>
    </location>
</feature>
<dbReference type="Pfam" id="PF02816">
    <property type="entry name" value="Alpha_kinase"/>
    <property type="match status" value="1"/>
</dbReference>
<feature type="compositionally biased region" description="Basic residues" evidence="5">
    <location>
        <begin position="817"/>
        <end position="826"/>
    </location>
</feature>
<dbReference type="PRINTS" id="PR00625">
    <property type="entry name" value="JDOMAIN"/>
</dbReference>
<protein>
    <recommendedName>
        <fullName evidence="4">DNA polymerase epsilon catalytic subunit</fullName>
        <ecNumber evidence="4">2.7.7.7</ecNumber>
    </recommendedName>
</protein>
<comment type="cofactor">
    <cofactor evidence="4">
        <name>[4Fe-4S] cluster</name>
        <dbReference type="ChEBI" id="CHEBI:49883"/>
    </cofactor>
</comment>
<evidence type="ECO:0000256" key="4">
    <source>
        <dbReference type="RuleBase" id="RU365029"/>
    </source>
</evidence>
<comment type="catalytic activity">
    <reaction evidence="4">
        <text>DNA(n) + a 2'-deoxyribonucleoside 5'-triphosphate = DNA(n+1) + diphosphate</text>
        <dbReference type="Rhea" id="RHEA:22508"/>
        <dbReference type="Rhea" id="RHEA-COMP:17339"/>
        <dbReference type="Rhea" id="RHEA-COMP:17340"/>
        <dbReference type="ChEBI" id="CHEBI:33019"/>
        <dbReference type="ChEBI" id="CHEBI:61560"/>
        <dbReference type="ChEBI" id="CHEBI:173112"/>
        <dbReference type="EC" id="2.7.7.7"/>
    </reaction>
</comment>
<dbReference type="PANTHER" id="PTHR10670:SF0">
    <property type="entry name" value="DNA POLYMERASE EPSILON CATALYTIC SUBUNIT A"/>
    <property type="match status" value="1"/>
</dbReference>
<dbReference type="SMART" id="SM00271">
    <property type="entry name" value="DnaJ"/>
    <property type="match status" value="1"/>
</dbReference>
<keyword evidence="4" id="KW-0539">Nucleus</keyword>
<dbReference type="GO" id="GO:0045004">
    <property type="term" value="P:DNA replication proofreading"/>
    <property type="evidence" value="ECO:0007669"/>
    <property type="project" value="TreeGrafter"/>
</dbReference>
<dbReference type="Gene3D" id="1.10.287.110">
    <property type="entry name" value="DnaJ domain"/>
    <property type="match status" value="1"/>
</dbReference>
<keyword evidence="1" id="KW-0723">Serine/threonine-protein kinase</keyword>
<dbReference type="InterPro" id="IPR029703">
    <property type="entry name" value="POL2"/>
</dbReference>
<dbReference type="SUPFAM" id="SSF46565">
    <property type="entry name" value="Chaperone J-domain"/>
    <property type="match status" value="1"/>
</dbReference>
<dbReference type="InterPro" id="IPR036869">
    <property type="entry name" value="J_dom_sf"/>
</dbReference>
<sequence>MSVWGGEQGRIAGHKMLVEPMIQGEYMKFNSNTGHAEPDSATMQALSHFSYHASNGRYLLCDLQGGRYNGYYILTDPVIHSKSKEFGGTDLGAEGIENFMAHHVCGRFCSPNWKMPPAQKLIPHFQAVCGTTFGEAEQLFSAQSRKQLEIQVKKELRISIRKVWENALPVNQIVIHKSKKGTNRLVECSTYEGARVECMRVGVYRADIKETFQIEPSAVQTLLEDLKATVDFFLLEEEKVKLEDVENYQEILAEVEAQLRALCDPDKARSRGAAEPRGSERRIDGATNDMILLNDASTEQPSLFQRFLCYCQPQVRVKNTMDKVPQLKGLAGLLVQDGDHITGGSLFTLKYAKWDPEKRTAIVPVDGGACWWFSGTAGLWTATAYSPLFCVLANGARCSNFTYNFSFSEDFLFGNIDISVNPCLCLPWLPPWLTVPRCIQSFTMKQDNGSMDGTDWSRYNSTLGCPAQFYYKLREVWDVDGNPGKFFERLEIVPQGFRAEVASQVGRITQETSPLKTQKAPGEEEKEDGYQLKMVEYEVIEGKGGIKSGGKKVKKSSYRVIKDDFPLIYHLDVGAMYPNIILSNRLQPMAIVDKEFCNSCSYNDPANNCQREMEWKHRADLYMATRADVKAIINEMESEKRLYNHKDRDSGEVSRVKWSELAERERTEEIIKAVRQFSQKAYKRLKSSVYEDKKDIVCQRENPFYVNTVLNFRDRRYMFKKQARISGQIVWPPLAILSDGCRVAQTKEWNKKLEKAEESGRLRTLGLPEGASRAEIKSAYRRLALKFHPDLDKSRQATSRFMEIRNAYKQLMASPSRQRRSPRSQRSRAEHSPEPRARRSKASGAGAK</sequence>
<proteinExistence type="inferred from homology"/>
<dbReference type="InterPro" id="IPR004166">
    <property type="entry name" value="a-kinase_dom"/>
</dbReference>
<organism evidence="8 9">
    <name type="scientific">Effrenium voratum</name>
    <dbReference type="NCBI Taxonomy" id="2562239"/>
    <lineage>
        <taxon>Eukaryota</taxon>
        <taxon>Sar</taxon>
        <taxon>Alveolata</taxon>
        <taxon>Dinophyceae</taxon>
        <taxon>Suessiales</taxon>
        <taxon>Symbiodiniaceae</taxon>
        <taxon>Effrenium</taxon>
    </lineage>
</organism>
<comment type="similarity">
    <text evidence="4">Belongs to the DNA polymerase type-B family.</text>
</comment>
<dbReference type="InterPro" id="IPR011009">
    <property type="entry name" value="Kinase-like_dom_sf"/>
</dbReference>
<keyword evidence="9" id="KW-1185">Reference proteome</keyword>
<keyword evidence="4" id="KW-0479">Metal-binding</keyword>
<dbReference type="GO" id="GO:0005524">
    <property type="term" value="F:ATP binding"/>
    <property type="evidence" value="ECO:0007669"/>
    <property type="project" value="InterPro"/>
</dbReference>
<dbReference type="SMART" id="SM00811">
    <property type="entry name" value="Alpha_kinase"/>
    <property type="match status" value="1"/>
</dbReference>
<dbReference type="GO" id="GO:0006272">
    <property type="term" value="P:leading strand elongation"/>
    <property type="evidence" value="ECO:0007669"/>
    <property type="project" value="TreeGrafter"/>
</dbReference>
<accession>A0AA36JNJ0</accession>
<evidence type="ECO:0000256" key="3">
    <source>
        <dbReference type="ARBA" id="ARBA00022777"/>
    </source>
</evidence>
<dbReference type="PROSITE" id="PS51158">
    <property type="entry name" value="ALPHA_KINASE"/>
    <property type="match status" value="1"/>
</dbReference>
<dbReference type="SUPFAM" id="SSF56672">
    <property type="entry name" value="DNA/RNA polymerases"/>
    <property type="match status" value="1"/>
</dbReference>
<name>A0AA36JNJ0_9DINO</name>
<dbReference type="GO" id="GO:0004674">
    <property type="term" value="F:protein serine/threonine kinase activity"/>
    <property type="evidence" value="ECO:0007669"/>
    <property type="project" value="UniProtKB-KW"/>
</dbReference>
<feature type="compositionally biased region" description="Basic and acidic residues" evidence="5">
    <location>
        <begin position="827"/>
        <end position="837"/>
    </location>
</feature>
<dbReference type="GO" id="GO:0006287">
    <property type="term" value="P:base-excision repair, gap-filling"/>
    <property type="evidence" value="ECO:0007669"/>
    <property type="project" value="TreeGrafter"/>
</dbReference>